<keyword evidence="3 6" id="KW-1133">Transmembrane helix</keyword>
<feature type="domain" description="DUF3955" evidence="8">
    <location>
        <begin position="60"/>
        <end position="111"/>
    </location>
</feature>
<comment type="subcellular location">
    <subcellularLocation>
        <location evidence="1">Endoplasmic reticulum membrane</location>
        <topology evidence="1">Multi-pass membrane protein</topology>
    </subcellularLocation>
</comment>
<feature type="compositionally biased region" description="Polar residues" evidence="5">
    <location>
        <begin position="532"/>
        <end position="547"/>
    </location>
</feature>
<feature type="transmembrane region" description="Helical" evidence="6">
    <location>
        <begin position="175"/>
        <end position="198"/>
    </location>
</feature>
<dbReference type="Proteomes" id="UP000027920">
    <property type="component" value="Unassembled WGS sequence"/>
</dbReference>
<evidence type="ECO:0000256" key="4">
    <source>
        <dbReference type="ARBA" id="ARBA00023136"/>
    </source>
</evidence>
<dbReference type="GeneID" id="25285909"/>
<evidence type="ECO:0000256" key="2">
    <source>
        <dbReference type="ARBA" id="ARBA00022692"/>
    </source>
</evidence>
<evidence type="ECO:0000256" key="3">
    <source>
        <dbReference type="ARBA" id="ARBA00022989"/>
    </source>
</evidence>
<comment type="caution">
    <text evidence="9">The sequence shown here is derived from an EMBL/GenBank/DDBJ whole genome shotgun (WGS) entry which is preliminary data.</text>
</comment>
<feature type="transmembrane region" description="Helical" evidence="6">
    <location>
        <begin position="360"/>
        <end position="383"/>
    </location>
</feature>
<keyword evidence="10" id="KW-1185">Reference proteome</keyword>
<evidence type="ECO:0000256" key="1">
    <source>
        <dbReference type="ARBA" id="ARBA00004477"/>
    </source>
</evidence>
<dbReference type="RefSeq" id="XP_013255690.1">
    <property type="nucleotide sequence ID" value="XM_013400236.1"/>
</dbReference>
<feature type="domain" description="EamA" evidence="7">
    <location>
        <begin position="186"/>
        <end position="252"/>
    </location>
</feature>
<feature type="transmembrane region" description="Helical" evidence="6">
    <location>
        <begin position="289"/>
        <end position="306"/>
    </location>
</feature>
<evidence type="ECO:0000313" key="9">
    <source>
        <dbReference type="EMBL" id="KEF53100.1"/>
    </source>
</evidence>
<keyword evidence="4 6" id="KW-0472">Membrane</keyword>
<feature type="transmembrane region" description="Helical" evidence="6">
    <location>
        <begin position="416"/>
        <end position="433"/>
    </location>
</feature>
<gene>
    <name evidence="9" type="ORF">A1O9_11008</name>
</gene>
<name>A0A072PBX8_9EURO</name>
<feature type="compositionally biased region" description="Polar residues" evidence="5">
    <location>
        <begin position="29"/>
        <end position="39"/>
    </location>
</feature>
<evidence type="ECO:0000256" key="5">
    <source>
        <dbReference type="SAM" id="MobiDB-lite"/>
    </source>
</evidence>
<dbReference type="HOGENOM" id="CLU_026578_0_1_1"/>
<feature type="compositionally biased region" description="Polar residues" evidence="5">
    <location>
        <begin position="471"/>
        <end position="494"/>
    </location>
</feature>
<accession>A0A072PBX8</accession>
<dbReference type="STRING" id="1182545.A0A072PBX8"/>
<evidence type="ECO:0000256" key="6">
    <source>
        <dbReference type="SAM" id="Phobius"/>
    </source>
</evidence>
<evidence type="ECO:0000313" key="10">
    <source>
        <dbReference type="Proteomes" id="UP000027920"/>
    </source>
</evidence>
<organism evidence="9 10">
    <name type="scientific">Exophiala aquamarina CBS 119918</name>
    <dbReference type="NCBI Taxonomy" id="1182545"/>
    <lineage>
        <taxon>Eukaryota</taxon>
        <taxon>Fungi</taxon>
        <taxon>Dikarya</taxon>
        <taxon>Ascomycota</taxon>
        <taxon>Pezizomycotina</taxon>
        <taxon>Eurotiomycetes</taxon>
        <taxon>Chaetothyriomycetidae</taxon>
        <taxon>Chaetothyriales</taxon>
        <taxon>Herpotrichiellaceae</taxon>
        <taxon>Exophiala</taxon>
    </lineage>
</organism>
<feature type="compositionally biased region" description="Acidic residues" evidence="5">
    <location>
        <begin position="553"/>
        <end position="562"/>
    </location>
</feature>
<feature type="transmembrane region" description="Helical" evidence="6">
    <location>
        <begin position="390"/>
        <end position="410"/>
    </location>
</feature>
<feature type="transmembrane region" description="Helical" evidence="6">
    <location>
        <begin position="204"/>
        <end position="226"/>
    </location>
</feature>
<reference evidence="9 10" key="1">
    <citation type="submission" date="2013-03" db="EMBL/GenBank/DDBJ databases">
        <title>The Genome Sequence of Exophiala aquamarina CBS 119918.</title>
        <authorList>
            <consortium name="The Broad Institute Genomics Platform"/>
            <person name="Cuomo C."/>
            <person name="de Hoog S."/>
            <person name="Gorbushina A."/>
            <person name="Walker B."/>
            <person name="Young S.K."/>
            <person name="Zeng Q."/>
            <person name="Gargeya S."/>
            <person name="Fitzgerald M."/>
            <person name="Haas B."/>
            <person name="Abouelleil A."/>
            <person name="Allen A.W."/>
            <person name="Alvarado L."/>
            <person name="Arachchi H.M."/>
            <person name="Berlin A.M."/>
            <person name="Chapman S.B."/>
            <person name="Gainer-Dewar J."/>
            <person name="Goldberg J."/>
            <person name="Griggs A."/>
            <person name="Gujja S."/>
            <person name="Hansen M."/>
            <person name="Howarth C."/>
            <person name="Imamovic A."/>
            <person name="Ireland A."/>
            <person name="Larimer J."/>
            <person name="McCowan C."/>
            <person name="Murphy C."/>
            <person name="Pearson M."/>
            <person name="Poon T.W."/>
            <person name="Priest M."/>
            <person name="Roberts A."/>
            <person name="Saif S."/>
            <person name="Shea T."/>
            <person name="Sisk P."/>
            <person name="Sykes S."/>
            <person name="Wortman J."/>
            <person name="Nusbaum C."/>
            <person name="Birren B."/>
        </authorList>
    </citation>
    <scope>NUCLEOTIDE SEQUENCE [LARGE SCALE GENOMIC DNA]</scope>
    <source>
        <strain evidence="9 10">CBS 119918</strain>
    </source>
</reference>
<dbReference type="InterPro" id="IPR000620">
    <property type="entry name" value="EamA_dom"/>
</dbReference>
<dbReference type="PANTHER" id="PTHR23051:SF0">
    <property type="entry name" value="SOLUTE CARRIER FAMILY 35 MEMBER F5"/>
    <property type="match status" value="1"/>
</dbReference>
<dbReference type="Pfam" id="PF00892">
    <property type="entry name" value="EamA"/>
    <property type="match status" value="1"/>
</dbReference>
<protein>
    <submittedName>
        <fullName evidence="9">Uncharacterized protein</fullName>
    </submittedName>
</protein>
<feature type="transmembrane region" description="Helical" evidence="6">
    <location>
        <begin position="56"/>
        <end position="74"/>
    </location>
</feature>
<dbReference type="InterPro" id="IPR025016">
    <property type="entry name" value="DUF3955"/>
</dbReference>
<feature type="transmembrane region" description="Helical" evidence="6">
    <location>
        <begin position="94"/>
        <end position="112"/>
    </location>
</feature>
<dbReference type="GO" id="GO:0000329">
    <property type="term" value="C:fungal-type vacuole membrane"/>
    <property type="evidence" value="ECO:0007669"/>
    <property type="project" value="TreeGrafter"/>
</dbReference>
<keyword evidence="2 6" id="KW-0812">Transmembrane</keyword>
<dbReference type="PANTHER" id="PTHR23051">
    <property type="entry name" value="SOLUTE CARRIER FAMILY 35, MEMBER F5"/>
    <property type="match status" value="1"/>
</dbReference>
<sequence length="562" mass="61575">MAGDLRATYHHHHHLHDSPPHDEFEMDDTSISHTSSTQRFPHEPSRPPRKTGAAGLARHTLGLLLLLVVVFLWTASNFLGSSIFADKSYAKPFFLTYLNTSMFMLAMIPTLVRSGYRQHRRGTLYTTMRSNLSWNKGYRPLPNTGVIDAADSESHAFIHKPTTTDPDTEEKDKHLGIIATARLSIAFCVLWFLANYFAMACLQYTTVASTTILTSTSSFWTLLIGAATGMERFTWRKFLGVMGSFLGIILISRVDFSTSADSTNPSSDNTNSPSVRAIDSFPDKSPAELALGDGLALLSAVIYGGYTISLKKTTIKALPRQLNMPLFFGLVGTFNIFLLSPLFPILHYTGIETFQPPPSAHIWMVLLVNSVSSLFSDICWAYAMVLTSPLVVTVGLSLSIPLSLVGEMVLQGRYEGWVYWVGAGIVVGSFLFVDHEEREDEEQQEPRRTSRASSWATADGLTAQGGPPGRSQHSYSQDSLIEGEASSQQDSSQLRVGRSSAASAADRPGHVRRRSSGASDVAPSHAGPGTRMNASSLSLPKNSQNDSHQSEQDLLDNDSDFK</sequence>
<feature type="region of interest" description="Disordered" evidence="5">
    <location>
        <begin position="437"/>
        <end position="562"/>
    </location>
</feature>
<dbReference type="Pfam" id="PF13127">
    <property type="entry name" value="DUF3955"/>
    <property type="match status" value="1"/>
</dbReference>
<dbReference type="AlphaFoldDB" id="A0A072PBX8"/>
<proteinExistence type="predicted"/>
<feature type="transmembrane region" description="Helical" evidence="6">
    <location>
        <begin position="326"/>
        <end position="348"/>
    </location>
</feature>
<feature type="region of interest" description="Disordered" evidence="5">
    <location>
        <begin position="1"/>
        <end position="53"/>
    </location>
</feature>
<evidence type="ECO:0000259" key="8">
    <source>
        <dbReference type="Pfam" id="PF13127"/>
    </source>
</evidence>
<feature type="transmembrane region" description="Helical" evidence="6">
    <location>
        <begin position="238"/>
        <end position="256"/>
    </location>
</feature>
<dbReference type="EMBL" id="AMGV01000015">
    <property type="protein sequence ID" value="KEF53100.1"/>
    <property type="molecule type" value="Genomic_DNA"/>
</dbReference>
<dbReference type="VEuPathDB" id="FungiDB:A1O9_11008"/>
<dbReference type="SUPFAM" id="SSF103481">
    <property type="entry name" value="Multidrug resistance efflux transporter EmrE"/>
    <property type="match status" value="2"/>
</dbReference>
<evidence type="ECO:0000259" key="7">
    <source>
        <dbReference type="Pfam" id="PF00892"/>
    </source>
</evidence>
<dbReference type="InterPro" id="IPR037185">
    <property type="entry name" value="EmrE-like"/>
</dbReference>
<dbReference type="OrthoDB" id="1436450at2759"/>